<gene>
    <name evidence="1" type="ORF">MRB53_004726</name>
</gene>
<sequence length="201" mass="22980">MQSIFLALLIVLVVSYSPLTTAQEYDDEREWDYLEDSGKGPEHWGDLNENWTICKTGVWQSPIDLWDRWADVVRHLGRLQTTYKPANATLLNRGHDIMLKWVDDAGSLQIEGTNYALKQCHWHSPSEHHINGFGVDLEVHMVHQSSDEKIAVVGILYRINFGDDPFLVKHARCNARPIQPLNGREVLLNVLGHHPTILQSI</sequence>
<organism evidence="1 2">
    <name type="scientific">Persea americana</name>
    <name type="common">Avocado</name>
    <dbReference type="NCBI Taxonomy" id="3435"/>
    <lineage>
        <taxon>Eukaryota</taxon>
        <taxon>Viridiplantae</taxon>
        <taxon>Streptophyta</taxon>
        <taxon>Embryophyta</taxon>
        <taxon>Tracheophyta</taxon>
        <taxon>Spermatophyta</taxon>
        <taxon>Magnoliopsida</taxon>
        <taxon>Magnoliidae</taxon>
        <taxon>Laurales</taxon>
        <taxon>Lauraceae</taxon>
        <taxon>Persea</taxon>
    </lineage>
</organism>
<reference evidence="1 2" key="1">
    <citation type="journal article" date="2022" name="Hortic Res">
        <title>A haplotype resolved chromosomal level avocado genome allows analysis of novel avocado genes.</title>
        <authorList>
            <person name="Nath O."/>
            <person name="Fletcher S.J."/>
            <person name="Hayward A."/>
            <person name="Shaw L.M."/>
            <person name="Masouleh A.K."/>
            <person name="Furtado A."/>
            <person name="Henry R.J."/>
            <person name="Mitter N."/>
        </authorList>
    </citation>
    <scope>NUCLEOTIDE SEQUENCE [LARGE SCALE GENOMIC DNA]</scope>
    <source>
        <strain evidence="2">cv. Hass</strain>
    </source>
</reference>
<accession>A0ACC2MC18</accession>
<dbReference type="EMBL" id="CM056810">
    <property type="protein sequence ID" value="KAJ8642978.1"/>
    <property type="molecule type" value="Genomic_DNA"/>
</dbReference>
<protein>
    <submittedName>
        <fullName evidence="1">Uncharacterized protein</fullName>
    </submittedName>
</protein>
<evidence type="ECO:0000313" key="1">
    <source>
        <dbReference type="EMBL" id="KAJ8642978.1"/>
    </source>
</evidence>
<comment type="caution">
    <text evidence="1">The sequence shown here is derived from an EMBL/GenBank/DDBJ whole genome shotgun (WGS) entry which is preliminary data.</text>
</comment>
<evidence type="ECO:0000313" key="2">
    <source>
        <dbReference type="Proteomes" id="UP001234297"/>
    </source>
</evidence>
<name>A0ACC2MC18_PERAE</name>
<keyword evidence="2" id="KW-1185">Reference proteome</keyword>
<proteinExistence type="predicted"/>
<dbReference type="Proteomes" id="UP001234297">
    <property type="component" value="Chromosome 2"/>
</dbReference>